<reference evidence="2 3" key="1">
    <citation type="submission" date="2021-07" db="EMBL/GenBank/DDBJ databases">
        <title>Clostridium weizhouense sp. nov., an anaerobic bacterium isolated from activated sludge of Petroleum wastewater.</title>
        <authorList>
            <person name="Li Q."/>
        </authorList>
    </citation>
    <scope>NUCLEOTIDE SEQUENCE [LARGE SCALE GENOMIC DNA]</scope>
    <source>
        <strain evidence="2 3">YB-6</strain>
    </source>
</reference>
<dbReference type="InterPro" id="IPR052509">
    <property type="entry name" value="Metal_resp_DNA-bind_regulator"/>
</dbReference>
<name>A0ABS7ANK0_9CLOT</name>
<dbReference type="InterPro" id="IPR036390">
    <property type="entry name" value="WH_DNA-bd_sf"/>
</dbReference>
<keyword evidence="3" id="KW-1185">Reference proteome</keyword>
<dbReference type="InterPro" id="IPR005149">
    <property type="entry name" value="Tscrpt_reg_PadR_N"/>
</dbReference>
<gene>
    <name evidence="2" type="ORF">KYD98_03005</name>
</gene>
<dbReference type="SUPFAM" id="SSF46785">
    <property type="entry name" value="Winged helix' DNA-binding domain"/>
    <property type="match status" value="1"/>
</dbReference>
<evidence type="ECO:0000259" key="1">
    <source>
        <dbReference type="Pfam" id="PF03551"/>
    </source>
</evidence>
<evidence type="ECO:0000313" key="2">
    <source>
        <dbReference type="EMBL" id="MBW6409050.1"/>
    </source>
</evidence>
<dbReference type="PANTHER" id="PTHR33169:SF14">
    <property type="entry name" value="TRANSCRIPTIONAL REGULATOR RV3488"/>
    <property type="match status" value="1"/>
</dbReference>
<evidence type="ECO:0000313" key="3">
    <source>
        <dbReference type="Proteomes" id="UP001519921"/>
    </source>
</evidence>
<comment type="caution">
    <text evidence="2">The sequence shown here is derived from an EMBL/GenBank/DDBJ whole genome shotgun (WGS) entry which is preliminary data.</text>
</comment>
<organism evidence="2 3">
    <name type="scientific">Clostridium weizhouense</name>
    <dbReference type="NCBI Taxonomy" id="2859781"/>
    <lineage>
        <taxon>Bacteria</taxon>
        <taxon>Bacillati</taxon>
        <taxon>Bacillota</taxon>
        <taxon>Clostridia</taxon>
        <taxon>Eubacteriales</taxon>
        <taxon>Clostridiaceae</taxon>
        <taxon>Clostridium</taxon>
    </lineage>
</organism>
<dbReference type="EMBL" id="JAHXPT010000002">
    <property type="protein sequence ID" value="MBW6409050.1"/>
    <property type="molecule type" value="Genomic_DNA"/>
</dbReference>
<proteinExistence type="predicted"/>
<protein>
    <submittedName>
        <fullName evidence="2">PadR family transcriptional regulator</fullName>
    </submittedName>
</protein>
<dbReference type="InterPro" id="IPR036388">
    <property type="entry name" value="WH-like_DNA-bd_sf"/>
</dbReference>
<dbReference type="Gene3D" id="1.10.10.10">
    <property type="entry name" value="Winged helix-like DNA-binding domain superfamily/Winged helix DNA-binding domain"/>
    <property type="match status" value="1"/>
</dbReference>
<feature type="domain" description="Transcription regulator PadR N-terminal" evidence="1">
    <location>
        <begin position="46"/>
        <end position="119"/>
    </location>
</feature>
<dbReference type="RefSeq" id="WP_219778109.1">
    <property type="nucleotide sequence ID" value="NZ_JAHXPT010000002.1"/>
</dbReference>
<accession>A0ABS7ANK0</accession>
<dbReference type="Pfam" id="PF03551">
    <property type="entry name" value="PadR"/>
    <property type="match status" value="1"/>
</dbReference>
<sequence length="141" mass="16643">MNKEDIVKKAIHKGLESKEEILQNILSAIRDEEEIENKKIDLEILVLELIQRKDMYGYGIIKELGIKSKGTLLMQEGEIYPILHCLEGKALLESYWLHESDEIDKKYYRLTRKGREYLKFKSENSKNIKMLENMGRLQKIT</sequence>
<dbReference type="PANTHER" id="PTHR33169">
    <property type="entry name" value="PADR-FAMILY TRANSCRIPTIONAL REGULATOR"/>
    <property type="match status" value="1"/>
</dbReference>
<dbReference type="Proteomes" id="UP001519921">
    <property type="component" value="Unassembled WGS sequence"/>
</dbReference>